<dbReference type="PROSITE" id="PS51159">
    <property type="entry name" value="CBM21"/>
    <property type="match status" value="1"/>
</dbReference>
<organism evidence="3 4">
    <name type="scientific">Lunasporangiospora selenospora</name>
    <dbReference type="NCBI Taxonomy" id="979761"/>
    <lineage>
        <taxon>Eukaryota</taxon>
        <taxon>Fungi</taxon>
        <taxon>Fungi incertae sedis</taxon>
        <taxon>Mucoromycota</taxon>
        <taxon>Mortierellomycotina</taxon>
        <taxon>Mortierellomycetes</taxon>
        <taxon>Mortierellales</taxon>
        <taxon>Mortierellaceae</taxon>
        <taxon>Lunasporangiospora</taxon>
    </lineage>
</organism>
<proteinExistence type="predicted"/>
<dbReference type="EMBL" id="JAABOA010005170">
    <property type="protein sequence ID" value="KAF9577188.1"/>
    <property type="molecule type" value="Genomic_DNA"/>
</dbReference>
<evidence type="ECO:0000313" key="4">
    <source>
        <dbReference type="Proteomes" id="UP000780801"/>
    </source>
</evidence>
<dbReference type="InterPro" id="IPR038175">
    <property type="entry name" value="CBM21_dom_sf"/>
</dbReference>
<name>A0A9P6FK85_9FUNG</name>
<dbReference type="AlphaFoldDB" id="A0A9P6FK85"/>
<sequence>MSLTSELSPVAAPNPDRVLLRAIPHPLAATNKKVTLSLRRPAPPQHQSHSAIQKVTTSYPQPRIHHPNSTHFATTTMSVAAARVLESPTHTVVPTAEAKPAALFLKNGLPLKSAMKSPRSPPASARLASSRGTASPVTLNSPKYVHFNTQLEHVRLFLQGEMPSCVAERETIVDARQDGCSTSNIQLTLSNWSEYTPSAFGPVNIDSGAAPLRIEKVALSAGQTELQGTILVQNIAFHKNVTVRYTSNFWQSHSETRAEFAEAAADAALDRFSFVVPLDMDRTTIEKTFCFAICYQVIGREFWDSNNGMNYQVECRRVVVVPSQPPLSNLTKKMNSLLIGTPLPDYGRPVLKKKLANRYDFSTSLSAAFKNPIAATATSVNTPATAKSELASSSPKTLGAAFDLGMQASYRPSEYISPPLPPHSYHQSLYASSPKFITPYLNAASPPEHLHLGFDAFFLNRAISNSPVTNKRGMRANQRHGPGVDSAEGSPSTSAIPIPTRPQYASGYYASSPISSAPITIPLPRSHSNLPAVGSSSYYDLVDRYCFYESSPNISPYSSYPNSPPAPCIRG</sequence>
<dbReference type="OrthoDB" id="1881at2759"/>
<dbReference type="InterPro" id="IPR005036">
    <property type="entry name" value="CBM21_dom"/>
</dbReference>
<protein>
    <recommendedName>
        <fullName evidence="2">CBM21 domain-containing protein</fullName>
    </recommendedName>
</protein>
<dbReference type="InterPro" id="IPR050782">
    <property type="entry name" value="PP1_regulatory_subunit_3"/>
</dbReference>
<feature type="region of interest" description="Disordered" evidence="1">
    <location>
        <begin position="468"/>
        <end position="498"/>
    </location>
</feature>
<dbReference type="GO" id="GO:0008157">
    <property type="term" value="F:protein phosphatase 1 binding"/>
    <property type="evidence" value="ECO:0007669"/>
    <property type="project" value="TreeGrafter"/>
</dbReference>
<gene>
    <name evidence="3" type="ORF">BGW38_007768</name>
</gene>
<dbReference type="GO" id="GO:0000164">
    <property type="term" value="C:protein phosphatase type 1 complex"/>
    <property type="evidence" value="ECO:0007669"/>
    <property type="project" value="TreeGrafter"/>
</dbReference>
<feature type="domain" description="CBM21" evidence="2">
    <location>
        <begin position="204"/>
        <end position="314"/>
    </location>
</feature>
<dbReference type="Proteomes" id="UP000780801">
    <property type="component" value="Unassembled WGS sequence"/>
</dbReference>
<accession>A0A9P6FK85</accession>
<reference evidence="3" key="1">
    <citation type="journal article" date="2020" name="Fungal Divers.">
        <title>Resolving the Mortierellaceae phylogeny through synthesis of multi-gene phylogenetics and phylogenomics.</title>
        <authorList>
            <person name="Vandepol N."/>
            <person name="Liber J."/>
            <person name="Desiro A."/>
            <person name="Na H."/>
            <person name="Kennedy M."/>
            <person name="Barry K."/>
            <person name="Grigoriev I.V."/>
            <person name="Miller A.N."/>
            <person name="O'Donnell K."/>
            <person name="Stajich J.E."/>
            <person name="Bonito G."/>
        </authorList>
    </citation>
    <scope>NUCLEOTIDE SEQUENCE</scope>
    <source>
        <strain evidence="3">KOD1015</strain>
    </source>
</reference>
<evidence type="ECO:0000313" key="3">
    <source>
        <dbReference type="EMBL" id="KAF9577188.1"/>
    </source>
</evidence>
<dbReference type="GO" id="GO:0005979">
    <property type="term" value="P:regulation of glycogen biosynthetic process"/>
    <property type="evidence" value="ECO:0007669"/>
    <property type="project" value="TreeGrafter"/>
</dbReference>
<dbReference type="PANTHER" id="PTHR12307">
    <property type="entry name" value="PROTEIN PHOSPHATASE 1 REGULATORY SUBUNIT"/>
    <property type="match status" value="1"/>
</dbReference>
<feature type="compositionally biased region" description="Low complexity" evidence="1">
    <location>
        <begin position="122"/>
        <end position="131"/>
    </location>
</feature>
<comment type="caution">
    <text evidence="3">The sequence shown here is derived from an EMBL/GenBank/DDBJ whole genome shotgun (WGS) entry which is preliminary data.</text>
</comment>
<feature type="region of interest" description="Disordered" evidence="1">
    <location>
        <begin position="114"/>
        <end position="135"/>
    </location>
</feature>
<keyword evidence="4" id="KW-1185">Reference proteome</keyword>
<dbReference type="Gene3D" id="2.60.40.2440">
    <property type="entry name" value="Carbohydrate binding type-21 domain"/>
    <property type="match status" value="1"/>
</dbReference>
<dbReference type="PANTHER" id="PTHR12307:SF36">
    <property type="entry name" value="GLYCOGEN-BINDING SUBUNIT 76A"/>
    <property type="match status" value="1"/>
</dbReference>
<evidence type="ECO:0000256" key="1">
    <source>
        <dbReference type="SAM" id="MobiDB-lite"/>
    </source>
</evidence>
<evidence type="ECO:0000259" key="2">
    <source>
        <dbReference type="PROSITE" id="PS51159"/>
    </source>
</evidence>
<dbReference type="Pfam" id="PF03370">
    <property type="entry name" value="CBM_21"/>
    <property type="match status" value="1"/>
</dbReference>
<dbReference type="GO" id="GO:2001069">
    <property type="term" value="F:glycogen binding"/>
    <property type="evidence" value="ECO:0007669"/>
    <property type="project" value="TreeGrafter"/>
</dbReference>